<evidence type="ECO:0000313" key="2">
    <source>
        <dbReference type="EMBL" id="KAH1039680.1"/>
    </source>
</evidence>
<gene>
    <name evidence="2" type="ORF">J1N35_041423</name>
</gene>
<dbReference type="EMBL" id="JAIQCV010000012">
    <property type="protein sequence ID" value="KAH1039680.1"/>
    <property type="molecule type" value="Genomic_DNA"/>
</dbReference>
<protein>
    <submittedName>
        <fullName evidence="2">Uncharacterized protein</fullName>
    </submittedName>
</protein>
<proteinExistence type="predicted"/>
<dbReference type="Proteomes" id="UP000828251">
    <property type="component" value="Unassembled WGS sequence"/>
</dbReference>
<evidence type="ECO:0000313" key="3">
    <source>
        <dbReference type="Proteomes" id="UP000828251"/>
    </source>
</evidence>
<feature type="region of interest" description="Disordered" evidence="1">
    <location>
        <begin position="54"/>
        <end position="82"/>
    </location>
</feature>
<comment type="caution">
    <text evidence="2">The sequence shown here is derived from an EMBL/GenBank/DDBJ whole genome shotgun (WGS) entry which is preliminary data.</text>
</comment>
<keyword evidence="3" id="KW-1185">Reference proteome</keyword>
<evidence type="ECO:0000256" key="1">
    <source>
        <dbReference type="SAM" id="MobiDB-lite"/>
    </source>
</evidence>
<dbReference type="AlphaFoldDB" id="A0A9D3UFU8"/>
<sequence length="82" mass="9650">MWILARFRKKVRETSLLPSHHSAATKQQLTSAGKDWENFKMEWKQSVDFFIPTGPEVEEEDSKDSTNLEEVPRERPHTERPP</sequence>
<feature type="compositionally biased region" description="Basic and acidic residues" evidence="1">
    <location>
        <begin position="63"/>
        <end position="82"/>
    </location>
</feature>
<accession>A0A9D3UFU8</accession>
<reference evidence="2 3" key="1">
    <citation type="journal article" date="2021" name="Plant Biotechnol. J.">
        <title>Multi-omics assisted identification of the key and species-specific regulatory components of drought-tolerant mechanisms in Gossypium stocksii.</title>
        <authorList>
            <person name="Yu D."/>
            <person name="Ke L."/>
            <person name="Zhang D."/>
            <person name="Wu Y."/>
            <person name="Sun Y."/>
            <person name="Mei J."/>
            <person name="Sun J."/>
            <person name="Sun Y."/>
        </authorList>
    </citation>
    <scope>NUCLEOTIDE SEQUENCE [LARGE SCALE GENOMIC DNA]</scope>
    <source>
        <strain evidence="3">cv. E1</strain>
        <tissue evidence="2">Leaf</tissue>
    </source>
</reference>
<name>A0A9D3UFU8_9ROSI</name>
<organism evidence="2 3">
    <name type="scientific">Gossypium stocksii</name>
    <dbReference type="NCBI Taxonomy" id="47602"/>
    <lineage>
        <taxon>Eukaryota</taxon>
        <taxon>Viridiplantae</taxon>
        <taxon>Streptophyta</taxon>
        <taxon>Embryophyta</taxon>
        <taxon>Tracheophyta</taxon>
        <taxon>Spermatophyta</taxon>
        <taxon>Magnoliopsida</taxon>
        <taxon>eudicotyledons</taxon>
        <taxon>Gunneridae</taxon>
        <taxon>Pentapetalae</taxon>
        <taxon>rosids</taxon>
        <taxon>malvids</taxon>
        <taxon>Malvales</taxon>
        <taxon>Malvaceae</taxon>
        <taxon>Malvoideae</taxon>
        <taxon>Gossypium</taxon>
    </lineage>
</organism>